<protein>
    <submittedName>
        <fullName evidence="1">Uncharacterized protein</fullName>
    </submittedName>
</protein>
<proteinExistence type="predicted"/>
<name>A0A834W7J1_9FABA</name>
<comment type="caution">
    <text evidence="1">The sequence shown here is derived from an EMBL/GenBank/DDBJ whole genome shotgun (WGS) entry which is preliminary data.</text>
</comment>
<evidence type="ECO:0000313" key="2">
    <source>
        <dbReference type="Proteomes" id="UP000634136"/>
    </source>
</evidence>
<keyword evidence="2" id="KW-1185">Reference proteome</keyword>
<sequence length="57" mass="6441">MCRKNIKQTVRGDVLFNLHLEQSQQTNGCHLSGQGNKPKDSTYVKKATMSDYHIFGS</sequence>
<gene>
    <name evidence="1" type="ORF">G2W53_034176</name>
</gene>
<dbReference type="Proteomes" id="UP000634136">
    <property type="component" value="Unassembled WGS sequence"/>
</dbReference>
<reference evidence="1" key="1">
    <citation type="submission" date="2020-09" db="EMBL/GenBank/DDBJ databases">
        <title>Genome-Enabled Discovery of Anthraquinone Biosynthesis in Senna tora.</title>
        <authorList>
            <person name="Kang S.-H."/>
            <person name="Pandey R.P."/>
            <person name="Lee C.-M."/>
            <person name="Sim J.-S."/>
            <person name="Jeong J.-T."/>
            <person name="Choi B.-S."/>
            <person name="Jung M."/>
            <person name="Ginzburg D."/>
            <person name="Zhao K."/>
            <person name="Won S.Y."/>
            <person name="Oh T.-J."/>
            <person name="Yu Y."/>
            <person name="Kim N.-H."/>
            <person name="Lee O.R."/>
            <person name="Lee T.-H."/>
            <person name="Bashyal P."/>
            <person name="Kim T.-S."/>
            <person name="Lee W.-H."/>
            <person name="Kawkins C."/>
            <person name="Kim C.-K."/>
            <person name="Kim J.S."/>
            <person name="Ahn B.O."/>
            <person name="Rhee S.Y."/>
            <person name="Sohng J.K."/>
        </authorList>
    </citation>
    <scope>NUCLEOTIDE SEQUENCE</scope>
    <source>
        <tissue evidence="1">Leaf</tissue>
    </source>
</reference>
<dbReference type="EMBL" id="JAAIUW010000010">
    <property type="protein sequence ID" value="KAF7813200.1"/>
    <property type="molecule type" value="Genomic_DNA"/>
</dbReference>
<evidence type="ECO:0000313" key="1">
    <source>
        <dbReference type="EMBL" id="KAF7813200.1"/>
    </source>
</evidence>
<accession>A0A834W7J1</accession>
<dbReference type="AlphaFoldDB" id="A0A834W7J1"/>
<organism evidence="1 2">
    <name type="scientific">Senna tora</name>
    <dbReference type="NCBI Taxonomy" id="362788"/>
    <lineage>
        <taxon>Eukaryota</taxon>
        <taxon>Viridiplantae</taxon>
        <taxon>Streptophyta</taxon>
        <taxon>Embryophyta</taxon>
        <taxon>Tracheophyta</taxon>
        <taxon>Spermatophyta</taxon>
        <taxon>Magnoliopsida</taxon>
        <taxon>eudicotyledons</taxon>
        <taxon>Gunneridae</taxon>
        <taxon>Pentapetalae</taxon>
        <taxon>rosids</taxon>
        <taxon>fabids</taxon>
        <taxon>Fabales</taxon>
        <taxon>Fabaceae</taxon>
        <taxon>Caesalpinioideae</taxon>
        <taxon>Cassia clade</taxon>
        <taxon>Senna</taxon>
    </lineage>
</organism>